<feature type="binding site" evidence="12">
    <location>
        <position position="295"/>
    </location>
    <ligand>
        <name>L-glutamate</name>
        <dbReference type="ChEBI" id="CHEBI:29985"/>
    </ligand>
</feature>
<evidence type="ECO:0000256" key="3">
    <source>
        <dbReference type="ARBA" id="ARBA00022475"/>
    </source>
</evidence>
<keyword evidence="10" id="KW-1071">Ligand-gated ion channel</keyword>
<evidence type="ECO:0000256" key="1">
    <source>
        <dbReference type="ARBA" id="ARBA00004651"/>
    </source>
</evidence>
<sequence>DPPFVMMSVRGDKYQGLAVDVLNAAISKIGYDKVSIDNHEEGVFGHEEKPGQWNGLIGEVQNKTADVALAAFTINSKLSTVVKFSYPFMQAGFRVLYKIPDSWYPSEAMVTILRPFSPGLWVLIVFMFVLASGALYMIGRFSPYEDIAFVGKTATYEGLNVTNSMLYIFSSLVWQSYTAAPKSISGRILTSVWWIFTIFAIGAYIAGLCVVLFKVNPEIRTLPFTTMSEMSRQNKVGIMVVRNSSTFTYLSNSQGLVERRVRAMLHTHQELLVDTVEQAIDKMTQSDGKYALLMDGPTAEYLSTLEPCDKMVIANPLGFHTYGFACRNDSDICDRLSTEILEMWEDGRLLAMKEKWFHSGCLESRPKSYVFEGLPFFDTFGGDPDAIMPLTITVKRFSAAFIILVVGIALAVFVLIVEIVWAKRRGTAVPRKLNHSVVRDDDLERIENEFHDERS</sequence>
<keyword evidence="3" id="KW-1003">Cell membrane</keyword>
<feature type="binding site" evidence="12">
    <location>
        <position position="245"/>
    </location>
    <ligand>
        <name>L-glutamate</name>
        <dbReference type="ChEBI" id="CHEBI:29985"/>
    </ligand>
</feature>
<dbReference type="Gene3D" id="1.10.287.70">
    <property type="match status" value="1"/>
</dbReference>
<evidence type="ECO:0000313" key="17">
    <source>
        <dbReference type="Proteomes" id="UP000678393"/>
    </source>
</evidence>
<protein>
    <recommendedName>
        <fullName evidence="18">Glutamate receptor</fullName>
    </recommendedName>
</protein>
<organism evidence="16 17">
    <name type="scientific">Candidula unifasciata</name>
    <dbReference type="NCBI Taxonomy" id="100452"/>
    <lineage>
        <taxon>Eukaryota</taxon>
        <taxon>Metazoa</taxon>
        <taxon>Spiralia</taxon>
        <taxon>Lophotrochozoa</taxon>
        <taxon>Mollusca</taxon>
        <taxon>Gastropoda</taxon>
        <taxon>Heterobranchia</taxon>
        <taxon>Euthyneura</taxon>
        <taxon>Panpulmonata</taxon>
        <taxon>Eupulmonata</taxon>
        <taxon>Stylommatophora</taxon>
        <taxon>Helicina</taxon>
        <taxon>Helicoidea</taxon>
        <taxon>Geomitridae</taxon>
        <taxon>Candidula</taxon>
    </lineage>
</organism>
<dbReference type="PANTHER" id="PTHR18966">
    <property type="entry name" value="IONOTROPIC GLUTAMATE RECEPTOR"/>
    <property type="match status" value="1"/>
</dbReference>
<feature type="binding site" evidence="12">
    <location>
        <position position="73"/>
    </location>
    <ligand>
        <name>L-glutamate</name>
        <dbReference type="ChEBI" id="CHEBI:29985"/>
    </ligand>
</feature>
<comment type="caution">
    <text evidence="16">The sequence shown here is derived from an EMBL/GenBank/DDBJ whole genome shotgun (WGS) entry which is preliminary data.</text>
</comment>
<dbReference type="InterPro" id="IPR015683">
    <property type="entry name" value="Ionotropic_Glu_rcpt"/>
</dbReference>
<name>A0A8S3YK46_9EUPU</name>
<dbReference type="InterPro" id="IPR019594">
    <property type="entry name" value="Glu/Gly-bd"/>
</dbReference>
<evidence type="ECO:0000256" key="6">
    <source>
        <dbReference type="ARBA" id="ARBA00023065"/>
    </source>
</evidence>
<dbReference type="EMBL" id="CAJHNH020000047">
    <property type="protein sequence ID" value="CAG5114856.1"/>
    <property type="molecule type" value="Genomic_DNA"/>
</dbReference>
<keyword evidence="11" id="KW-0407">Ion channel</keyword>
<dbReference type="OrthoDB" id="5984008at2759"/>
<evidence type="ECO:0000256" key="7">
    <source>
        <dbReference type="ARBA" id="ARBA00023136"/>
    </source>
</evidence>
<evidence type="ECO:0000256" key="4">
    <source>
        <dbReference type="ARBA" id="ARBA00022692"/>
    </source>
</evidence>
<evidence type="ECO:0000256" key="12">
    <source>
        <dbReference type="PIRSR" id="PIRSR601508-1"/>
    </source>
</evidence>
<evidence type="ECO:0000256" key="2">
    <source>
        <dbReference type="ARBA" id="ARBA00022448"/>
    </source>
</evidence>
<evidence type="ECO:0000256" key="9">
    <source>
        <dbReference type="ARBA" id="ARBA00023180"/>
    </source>
</evidence>
<feature type="domain" description="Ionotropic glutamate receptor L-glutamate and glycine-binding" evidence="15">
    <location>
        <begin position="3"/>
        <end position="62"/>
    </location>
</feature>
<feature type="binding site" evidence="12">
    <location>
        <position position="246"/>
    </location>
    <ligand>
        <name>L-glutamate</name>
        <dbReference type="ChEBI" id="CHEBI:29985"/>
    </ligand>
</feature>
<evidence type="ECO:0008006" key="18">
    <source>
        <dbReference type="Google" id="ProtNLM"/>
    </source>
</evidence>
<accession>A0A8S3YK46</accession>
<feature type="non-terminal residue" evidence="16">
    <location>
        <position position="1"/>
    </location>
</feature>
<reference evidence="16" key="1">
    <citation type="submission" date="2021-04" db="EMBL/GenBank/DDBJ databases">
        <authorList>
            <consortium name="Molecular Ecology Group"/>
        </authorList>
    </citation>
    <scope>NUCLEOTIDE SEQUENCE</scope>
</reference>
<evidence type="ECO:0000256" key="5">
    <source>
        <dbReference type="ARBA" id="ARBA00022989"/>
    </source>
</evidence>
<comment type="subcellular location">
    <subcellularLocation>
        <location evidence="1">Cell membrane</location>
        <topology evidence="1">Multi-pass membrane protein</topology>
    </subcellularLocation>
</comment>
<dbReference type="SUPFAM" id="SSF53850">
    <property type="entry name" value="Periplasmic binding protein-like II"/>
    <property type="match status" value="1"/>
</dbReference>
<dbReference type="GO" id="GO:0005886">
    <property type="term" value="C:plasma membrane"/>
    <property type="evidence" value="ECO:0007669"/>
    <property type="project" value="UniProtKB-SubCell"/>
</dbReference>
<feature type="transmembrane region" description="Helical" evidence="13">
    <location>
        <begin position="159"/>
        <end position="180"/>
    </location>
</feature>
<dbReference type="AlphaFoldDB" id="A0A8S3YK46"/>
<dbReference type="SMART" id="SM00918">
    <property type="entry name" value="Lig_chan-Glu_bd"/>
    <property type="match status" value="1"/>
</dbReference>
<evidence type="ECO:0000256" key="11">
    <source>
        <dbReference type="ARBA" id="ARBA00023303"/>
    </source>
</evidence>
<dbReference type="InterPro" id="IPR001508">
    <property type="entry name" value="Iono_Glu_rcpt_met"/>
</dbReference>
<keyword evidence="7 13" id="KW-0472">Membrane</keyword>
<dbReference type="Proteomes" id="UP000678393">
    <property type="component" value="Unassembled WGS sequence"/>
</dbReference>
<keyword evidence="9" id="KW-0325">Glycoprotein</keyword>
<dbReference type="PRINTS" id="PR00177">
    <property type="entry name" value="NMDARECEPTOR"/>
</dbReference>
<dbReference type="SMART" id="SM00079">
    <property type="entry name" value="PBPe"/>
    <property type="match status" value="1"/>
</dbReference>
<evidence type="ECO:0000256" key="10">
    <source>
        <dbReference type="ARBA" id="ARBA00023286"/>
    </source>
</evidence>
<feature type="transmembrane region" description="Helical" evidence="13">
    <location>
        <begin position="397"/>
        <end position="422"/>
    </location>
</feature>
<dbReference type="GO" id="GO:0038023">
    <property type="term" value="F:signaling receptor activity"/>
    <property type="evidence" value="ECO:0007669"/>
    <property type="project" value="InterPro"/>
</dbReference>
<evidence type="ECO:0000259" key="14">
    <source>
        <dbReference type="SMART" id="SM00079"/>
    </source>
</evidence>
<dbReference type="Pfam" id="PF10613">
    <property type="entry name" value="Lig_chan-Glu_bd"/>
    <property type="match status" value="1"/>
</dbReference>
<dbReference type="Gene3D" id="3.40.190.10">
    <property type="entry name" value="Periplasmic binding protein-like II"/>
    <property type="match status" value="1"/>
</dbReference>
<evidence type="ECO:0000256" key="13">
    <source>
        <dbReference type="SAM" id="Phobius"/>
    </source>
</evidence>
<dbReference type="InterPro" id="IPR001320">
    <property type="entry name" value="Iontro_rcpt_C"/>
</dbReference>
<evidence type="ECO:0000259" key="15">
    <source>
        <dbReference type="SMART" id="SM00918"/>
    </source>
</evidence>
<feature type="domain" description="Ionotropic glutamate receptor C-terminal" evidence="14">
    <location>
        <begin position="1"/>
        <end position="359"/>
    </location>
</feature>
<keyword evidence="6" id="KW-0406">Ion transport</keyword>
<keyword evidence="5 13" id="KW-1133">Transmembrane helix</keyword>
<gene>
    <name evidence="16" type="ORF">CUNI_LOCUS414</name>
</gene>
<keyword evidence="8" id="KW-0675">Receptor</keyword>
<proteinExistence type="predicted"/>
<feature type="transmembrane region" description="Helical" evidence="13">
    <location>
        <begin position="119"/>
        <end position="139"/>
    </location>
</feature>
<keyword evidence="4 13" id="KW-0812">Transmembrane</keyword>
<keyword evidence="17" id="KW-1185">Reference proteome</keyword>
<evidence type="ECO:0000256" key="8">
    <source>
        <dbReference type="ARBA" id="ARBA00023170"/>
    </source>
</evidence>
<dbReference type="GO" id="GO:0015276">
    <property type="term" value="F:ligand-gated monoatomic ion channel activity"/>
    <property type="evidence" value="ECO:0007669"/>
    <property type="project" value="InterPro"/>
</dbReference>
<keyword evidence="2" id="KW-0813">Transport</keyword>
<dbReference type="Pfam" id="PF00060">
    <property type="entry name" value="Lig_chan"/>
    <property type="match status" value="1"/>
</dbReference>
<evidence type="ECO:0000313" key="16">
    <source>
        <dbReference type="EMBL" id="CAG5114856.1"/>
    </source>
</evidence>
<feature type="transmembrane region" description="Helical" evidence="13">
    <location>
        <begin position="192"/>
        <end position="213"/>
    </location>
</feature>